<dbReference type="SUPFAM" id="SSF50156">
    <property type="entry name" value="PDZ domain-like"/>
    <property type="match status" value="1"/>
</dbReference>
<comment type="catalytic activity">
    <reaction evidence="1">
        <text>Hydrolysis of proteins in presence of ATP.</text>
        <dbReference type="EC" id="3.4.21.53"/>
    </reaction>
</comment>
<dbReference type="InterPro" id="IPR020568">
    <property type="entry name" value="Ribosomal_Su5_D2-typ_SF"/>
</dbReference>
<accession>A0A1C3YQG4</accession>
<feature type="transmembrane region" description="Helical" evidence="2">
    <location>
        <begin position="62"/>
        <end position="82"/>
    </location>
</feature>
<keyword evidence="2" id="KW-0472">Membrane</keyword>
<dbReference type="EC" id="3.4.21.53" evidence="1"/>
<reference evidence="5" key="1">
    <citation type="submission" date="2016-08" db="EMBL/GenBank/DDBJ databases">
        <authorList>
            <person name="Varghese N."/>
            <person name="Submissions Spin"/>
        </authorList>
    </citation>
    <scope>NUCLEOTIDE SEQUENCE [LARGE SCALE GENOMIC DNA]</scope>
    <source>
        <strain evidence="5">R-53094</strain>
    </source>
</reference>
<feature type="active site" evidence="1">
    <location>
        <position position="241"/>
    </location>
</feature>
<dbReference type="Pfam" id="PF05362">
    <property type="entry name" value="Lon_C"/>
    <property type="match status" value="1"/>
</dbReference>
<keyword evidence="2" id="KW-1133">Transmembrane helix</keyword>
<dbReference type="RefSeq" id="WP_092461109.1">
    <property type="nucleotide sequence ID" value="NZ_BJEE01000002.1"/>
</dbReference>
<gene>
    <name evidence="4" type="ORF">GA0061074_10162</name>
</gene>
<comment type="similarity">
    <text evidence="1">Belongs to the peptidase S16 family.</text>
</comment>
<feature type="transmembrane region" description="Helical" evidence="2">
    <location>
        <begin position="15"/>
        <end position="35"/>
    </location>
</feature>
<organism evidence="4 5">
    <name type="scientific">Weissella bombi</name>
    <dbReference type="NCBI Taxonomy" id="1505725"/>
    <lineage>
        <taxon>Bacteria</taxon>
        <taxon>Bacillati</taxon>
        <taxon>Bacillota</taxon>
        <taxon>Bacilli</taxon>
        <taxon>Lactobacillales</taxon>
        <taxon>Lactobacillaceae</taxon>
        <taxon>Weissella</taxon>
    </lineage>
</organism>
<evidence type="ECO:0000313" key="5">
    <source>
        <dbReference type="Proteomes" id="UP000199268"/>
    </source>
</evidence>
<dbReference type="GO" id="GO:0006508">
    <property type="term" value="P:proteolysis"/>
    <property type="evidence" value="ECO:0007669"/>
    <property type="project" value="UniProtKB-KW"/>
</dbReference>
<keyword evidence="1" id="KW-0645">Protease</keyword>
<sequence length="352" mass="38172">MAETKNKQKKKRLKIIGLVSLIIILIGLFVPLPLYSETPGEADDLKSYIKVDGKKPKVDGQYMITAVYLSQVNGLGAIIAAVNPTASLMTSREANGGSSATDSKEINRVYMDSALNEAKVNAYKAAKVPYKRTFNGIYVMSVQDNSNFKNHLKVGDTVTAVDNKKFTSAQGFQKYIRARKVGTKLTITYKHQKQVKEATGKSVALDGTKKLPGMGISLTDSVSVSSPRKISADMGEIGGPSGGLMFALEMYDSLSNENLANGRKIAGTGTIDKTGRVGEIGGIDKKVIVAHESGAKIFFAPYIKPTKQNLKYEVDGQTNYQQAVKTAKKYAPGMKIVPVKTFNDAVTYLRHN</sequence>
<dbReference type="OrthoDB" id="2356897at2"/>
<dbReference type="GO" id="GO:0004176">
    <property type="term" value="F:ATP-dependent peptidase activity"/>
    <property type="evidence" value="ECO:0007669"/>
    <property type="project" value="UniProtKB-UniRule"/>
</dbReference>
<keyword evidence="2" id="KW-0812">Transmembrane</keyword>
<evidence type="ECO:0000313" key="4">
    <source>
        <dbReference type="EMBL" id="SCB72313.1"/>
    </source>
</evidence>
<dbReference type="STRING" id="1505725.GA0061074_10162"/>
<dbReference type="Gene3D" id="3.30.230.10">
    <property type="match status" value="1"/>
</dbReference>
<dbReference type="Pfam" id="PF13180">
    <property type="entry name" value="PDZ_2"/>
    <property type="match status" value="1"/>
</dbReference>
<keyword evidence="5" id="KW-1185">Reference proteome</keyword>
<dbReference type="InterPro" id="IPR027065">
    <property type="entry name" value="Lon_Prtase"/>
</dbReference>
<dbReference type="Proteomes" id="UP000199268">
    <property type="component" value="Unassembled WGS sequence"/>
</dbReference>
<dbReference type="PROSITE" id="PS51786">
    <property type="entry name" value="LON_PROTEOLYTIC"/>
    <property type="match status" value="1"/>
</dbReference>
<dbReference type="InterPro" id="IPR001478">
    <property type="entry name" value="PDZ"/>
</dbReference>
<feature type="active site" evidence="1">
    <location>
        <position position="286"/>
    </location>
</feature>
<proteinExistence type="inferred from homology"/>
<dbReference type="NCBIfam" id="NF041438">
    <property type="entry name" value="SepM_fam_S16"/>
    <property type="match status" value="1"/>
</dbReference>
<dbReference type="InterPro" id="IPR014721">
    <property type="entry name" value="Ribsml_uS5_D2-typ_fold_subgr"/>
</dbReference>
<keyword evidence="1" id="KW-0378">Hydrolase</keyword>
<evidence type="ECO:0000256" key="2">
    <source>
        <dbReference type="SAM" id="Phobius"/>
    </source>
</evidence>
<dbReference type="GO" id="GO:0004252">
    <property type="term" value="F:serine-type endopeptidase activity"/>
    <property type="evidence" value="ECO:0007669"/>
    <property type="project" value="UniProtKB-UniRule"/>
</dbReference>
<dbReference type="SMART" id="SM00228">
    <property type="entry name" value="PDZ"/>
    <property type="match status" value="1"/>
</dbReference>
<keyword evidence="1" id="KW-0720">Serine protease</keyword>
<name>A0A1C3YQG4_9LACO</name>
<dbReference type="EMBL" id="FMAO01000001">
    <property type="protein sequence ID" value="SCB72313.1"/>
    <property type="molecule type" value="Genomic_DNA"/>
</dbReference>
<protein>
    <recommendedName>
        <fullName evidence="1">endopeptidase La</fullName>
        <ecNumber evidence="1">3.4.21.53</ecNumber>
    </recommendedName>
</protein>
<dbReference type="InterPro" id="IPR008269">
    <property type="entry name" value="Lon_proteolytic"/>
</dbReference>
<dbReference type="InterPro" id="IPR036034">
    <property type="entry name" value="PDZ_sf"/>
</dbReference>
<feature type="domain" description="Lon proteolytic" evidence="3">
    <location>
        <begin position="192"/>
        <end position="352"/>
    </location>
</feature>
<dbReference type="PANTHER" id="PTHR10046">
    <property type="entry name" value="ATP DEPENDENT LON PROTEASE FAMILY MEMBER"/>
    <property type="match status" value="1"/>
</dbReference>
<evidence type="ECO:0000259" key="3">
    <source>
        <dbReference type="PROSITE" id="PS51786"/>
    </source>
</evidence>
<evidence type="ECO:0000256" key="1">
    <source>
        <dbReference type="PROSITE-ProRule" id="PRU01122"/>
    </source>
</evidence>
<dbReference type="SUPFAM" id="SSF54211">
    <property type="entry name" value="Ribosomal protein S5 domain 2-like"/>
    <property type="match status" value="1"/>
</dbReference>
<dbReference type="GO" id="GO:0030163">
    <property type="term" value="P:protein catabolic process"/>
    <property type="evidence" value="ECO:0007669"/>
    <property type="project" value="InterPro"/>
</dbReference>
<dbReference type="AlphaFoldDB" id="A0A1C3YQG4"/>
<dbReference type="GO" id="GO:0005524">
    <property type="term" value="F:ATP binding"/>
    <property type="evidence" value="ECO:0007669"/>
    <property type="project" value="InterPro"/>
</dbReference>